<proteinExistence type="predicted"/>
<dbReference type="InterPro" id="IPR002525">
    <property type="entry name" value="Transp_IS110-like_N"/>
</dbReference>
<dbReference type="PANTHER" id="PTHR33055">
    <property type="entry name" value="TRANSPOSASE FOR INSERTION SEQUENCE ELEMENT IS1111A"/>
    <property type="match status" value="1"/>
</dbReference>
<dbReference type="Gene3D" id="1.10.260.40">
    <property type="entry name" value="lambda repressor-like DNA-binding domains"/>
    <property type="match status" value="1"/>
</dbReference>
<evidence type="ECO:0000313" key="2">
    <source>
        <dbReference type="EMBL" id="MFC4718074.1"/>
    </source>
</evidence>
<name>A0ABV9MST1_9MICC</name>
<dbReference type="InterPro" id="IPR003346">
    <property type="entry name" value="Transposase_20"/>
</dbReference>
<gene>
    <name evidence="2" type="ORF">ACFO7V_18295</name>
</gene>
<dbReference type="InterPro" id="IPR010982">
    <property type="entry name" value="Lambda_DNA-bd_dom_sf"/>
</dbReference>
<dbReference type="EMBL" id="JBHSHE010000092">
    <property type="protein sequence ID" value="MFC4718074.1"/>
    <property type="molecule type" value="Genomic_DNA"/>
</dbReference>
<organism evidence="2 3">
    <name type="scientific">Glutamicibacter bergerei</name>
    <dbReference type="NCBI Taxonomy" id="256702"/>
    <lineage>
        <taxon>Bacteria</taxon>
        <taxon>Bacillati</taxon>
        <taxon>Actinomycetota</taxon>
        <taxon>Actinomycetes</taxon>
        <taxon>Micrococcales</taxon>
        <taxon>Micrococcaceae</taxon>
        <taxon>Glutamicibacter</taxon>
    </lineage>
</organism>
<dbReference type="PROSITE" id="PS50943">
    <property type="entry name" value="HTH_CROC1"/>
    <property type="match status" value="1"/>
</dbReference>
<reference evidence="3" key="1">
    <citation type="journal article" date="2019" name="Int. J. Syst. Evol. Microbiol.">
        <title>The Global Catalogue of Microorganisms (GCM) 10K type strain sequencing project: providing services to taxonomists for standard genome sequencing and annotation.</title>
        <authorList>
            <consortium name="The Broad Institute Genomics Platform"/>
            <consortium name="The Broad Institute Genome Sequencing Center for Infectious Disease"/>
            <person name="Wu L."/>
            <person name="Ma J."/>
        </authorList>
    </citation>
    <scope>NUCLEOTIDE SEQUENCE [LARGE SCALE GENOMIC DNA]</scope>
    <source>
        <strain evidence="3">CGMCC 1.12849</strain>
    </source>
</reference>
<sequence length="407" mass="44577">MANEEFKVIAGIDTHADTHHVALITDYGKRLGDRKFLAVGSGYRQIAAYLTRFGPVTAVGIEGTGSYGAELARVLAEHGFIIREMNRPNRAERRLRGRSDPLDAYQAAESVLADRGTSTPKARDGYVEALRVLRTARTSAMKARTALMNQISAVLTAATDEVRAKYRGLSSEARVKAMASSRPTGDPADPVIATLMTLKRLGTRHRFLSEEINETDAALEAIILTYAPELMDVKGVGVVVASQLLVTFGDNPERMNSEAAFAALAGVAAVPASSGKTSRHRLCRGGDRQANSSLCRIVVVRMSTDARTRAYVAKRTEDGLSKKEIIRCLKRYVAREIFHVMKNPRSAPLTNDLRILRLKLGLTQVFVAAALGTWPGTISRIEHGKSQDCEAISRYRAWLEEQAPERN</sequence>
<evidence type="ECO:0000259" key="1">
    <source>
        <dbReference type="PROSITE" id="PS50943"/>
    </source>
</evidence>
<dbReference type="Proteomes" id="UP001595884">
    <property type="component" value="Unassembled WGS sequence"/>
</dbReference>
<dbReference type="Pfam" id="PF02371">
    <property type="entry name" value="Transposase_20"/>
    <property type="match status" value="1"/>
</dbReference>
<dbReference type="Pfam" id="PF01381">
    <property type="entry name" value="HTH_3"/>
    <property type="match status" value="1"/>
</dbReference>
<dbReference type="Pfam" id="PF01548">
    <property type="entry name" value="DEDD_Tnp_IS110"/>
    <property type="match status" value="1"/>
</dbReference>
<dbReference type="InterPro" id="IPR047650">
    <property type="entry name" value="Transpos_IS110"/>
</dbReference>
<dbReference type="SUPFAM" id="SSF47413">
    <property type="entry name" value="lambda repressor-like DNA-binding domains"/>
    <property type="match status" value="1"/>
</dbReference>
<dbReference type="NCBIfam" id="NF033542">
    <property type="entry name" value="transpos_IS110"/>
    <property type="match status" value="1"/>
</dbReference>
<evidence type="ECO:0000313" key="3">
    <source>
        <dbReference type="Proteomes" id="UP001595884"/>
    </source>
</evidence>
<keyword evidence="3" id="KW-1185">Reference proteome</keyword>
<dbReference type="RefSeq" id="WP_346060425.1">
    <property type="nucleotide sequence ID" value="NZ_BAAAVQ010000126.1"/>
</dbReference>
<dbReference type="CDD" id="cd00093">
    <property type="entry name" value="HTH_XRE"/>
    <property type="match status" value="1"/>
</dbReference>
<dbReference type="InterPro" id="IPR001387">
    <property type="entry name" value="Cro/C1-type_HTH"/>
</dbReference>
<protein>
    <submittedName>
        <fullName evidence="2">IS110 family transposase</fullName>
    </submittedName>
</protein>
<comment type="caution">
    <text evidence="2">The sequence shown here is derived from an EMBL/GenBank/DDBJ whole genome shotgun (WGS) entry which is preliminary data.</text>
</comment>
<accession>A0ABV9MST1</accession>
<dbReference type="PANTHER" id="PTHR33055:SF16">
    <property type="entry name" value="TRANSPOSASE FOR INSERTION SEQUENCE ELEMENT IS1547"/>
    <property type="match status" value="1"/>
</dbReference>
<feature type="domain" description="HTH cro/C1-type" evidence="1">
    <location>
        <begin position="353"/>
        <end position="386"/>
    </location>
</feature>